<evidence type="ECO:0000256" key="14">
    <source>
        <dbReference type="HAMAP-Rule" id="MF_01588"/>
    </source>
</evidence>
<dbReference type="PaxDb" id="880073-Calab_3750"/>
<evidence type="ECO:0000256" key="13">
    <source>
        <dbReference type="ARBA" id="ARBA00060881"/>
    </source>
</evidence>
<feature type="domain" description="BRCT" evidence="16">
    <location>
        <begin position="590"/>
        <end position="668"/>
    </location>
</feature>
<reference evidence="18 19" key="1">
    <citation type="submission" date="2011-09" db="EMBL/GenBank/DDBJ databases">
        <title>The permanent draft genome of Caldithrix abyssi DSM 13497.</title>
        <authorList>
            <consortium name="US DOE Joint Genome Institute (JGI-PGF)"/>
            <person name="Lucas S."/>
            <person name="Han J."/>
            <person name="Lapidus A."/>
            <person name="Bruce D."/>
            <person name="Goodwin L."/>
            <person name="Pitluck S."/>
            <person name="Peters L."/>
            <person name="Kyrpides N."/>
            <person name="Mavromatis K."/>
            <person name="Ivanova N."/>
            <person name="Mikhailova N."/>
            <person name="Chertkov O."/>
            <person name="Detter J.C."/>
            <person name="Tapia R."/>
            <person name="Han C."/>
            <person name="Land M."/>
            <person name="Hauser L."/>
            <person name="Markowitz V."/>
            <person name="Cheng J.-F."/>
            <person name="Hugenholtz P."/>
            <person name="Woyke T."/>
            <person name="Wu D."/>
            <person name="Spring S."/>
            <person name="Brambilla E."/>
            <person name="Klenk H.-P."/>
            <person name="Eisen J.A."/>
        </authorList>
    </citation>
    <scope>NUCLEOTIDE SEQUENCE [LARGE SCALE GENOMIC DNA]</scope>
    <source>
        <strain evidence="18 19">DSM 13497</strain>
    </source>
</reference>
<dbReference type="AlphaFoldDB" id="H1XPH6"/>
<evidence type="ECO:0000256" key="2">
    <source>
        <dbReference type="ARBA" id="ARBA00012722"/>
    </source>
</evidence>
<dbReference type="SMR" id="H1XPH6"/>
<dbReference type="InterPro" id="IPR001679">
    <property type="entry name" value="DNA_ligase"/>
</dbReference>
<evidence type="ECO:0000313" key="19">
    <source>
        <dbReference type="Proteomes" id="UP000004671"/>
    </source>
</evidence>
<dbReference type="STRING" id="880073.Cabys_2710"/>
<feature type="binding site" evidence="14">
    <location>
        <position position="134"/>
    </location>
    <ligand>
        <name>NAD(+)</name>
        <dbReference type="ChEBI" id="CHEBI:57540"/>
    </ligand>
</feature>
<dbReference type="HAMAP" id="MF_01588">
    <property type="entry name" value="DNA_ligase_A"/>
    <property type="match status" value="1"/>
</dbReference>
<evidence type="ECO:0000256" key="4">
    <source>
        <dbReference type="ARBA" id="ARBA00022598"/>
    </source>
</evidence>
<dbReference type="InParanoid" id="H1XPH6"/>
<dbReference type="InterPro" id="IPR012340">
    <property type="entry name" value="NA-bd_OB-fold"/>
</dbReference>
<keyword evidence="11 14" id="KW-0234">DNA repair</keyword>
<comment type="similarity">
    <text evidence="13 14">Belongs to the NAD-dependent DNA ligase family. LigA subfamily.</text>
</comment>
<dbReference type="PIRSF" id="PIRSF001604">
    <property type="entry name" value="LigA"/>
    <property type="match status" value="1"/>
</dbReference>
<dbReference type="FunFam" id="1.10.287.610:FF:000002">
    <property type="entry name" value="DNA ligase"/>
    <property type="match status" value="1"/>
</dbReference>
<evidence type="ECO:0000256" key="8">
    <source>
        <dbReference type="ARBA" id="ARBA00022833"/>
    </source>
</evidence>
<evidence type="ECO:0000256" key="5">
    <source>
        <dbReference type="ARBA" id="ARBA00022705"/>
    </source>
</evidence>
<feature type="binding site" evidence="14">
    <location>
        <begin position="31"/>
        <end position="35"/>
    </location>
    <ligand>
        <name>NAD(+)</name>
        <dbReference type="ChEBI" id="CHEBI:57540"/>
    </ligand>
</feature>
<evidence type="ECO:0000256" key="9">
    <source>
        <dbReference type="ARBA" id="ARBA00022842"/>
    </source>
</evidence>
<evidence type="ECO:0000259" key="16">
    <source>
        <dbReference type="PROSITE" id="PS50172"/>
    </source>
</evidence>
<feature type="binding site" evidence="14">
    <location>
        <position position="313"/>
    </location>
    <ligand>
        <name>NAD(+)</name>
        <dbReference type="ChEBI" id="CHEBI:57540"/>
    </ligand>
</feature>
<comment type="catalytic activity">
    <reaction evidence="12 14 15">
        <text>NAD(+) + (deoxyribonucleotide)n-3'-hydroxyl + 5'-phospho-(deoxyribonucleotide)m = (deoxyribonucleotide)n+m + AMP + beta-nicotinamide D-nucleotide.</text>
        <dbReference type="EC" id="6.5.1.2"/>
    </reaction>
</comment>
<feature type="binding site" evidence="14">
    <location>
        <position position="111"/>
    </location>
    <ligand>
        <name>NAD(+)</name>
        <dbReference type="ChEBI" id="CHEBI:57540"/>
    </ligand>
</feature>
<dbReference type="Pfam" id="PF00533">
    <property type="entry name" value="BRCT"/>
    <property type="match status" value="1"/>
</dbReference>
<dbReference type="SUPFAM" id="SSF47781">
    <property type="entry name" value="RuvA domain 2-like"/>
    <property type="match status" value="1"/>
</dbReference>
<dbReference type="InterPro" id="IPR004149">
    <property type="entry name" value="Znf_DNAligase_C4"/>
</dbReference>
<evidence type="ECO:0000256" key="12">
    <source>
        <dbReference type="ARBA" id="ARBA00034005"/>
    </source>
</evidence>
<dbReference type="EMBL" id="CM001402">
    <property type="protein sequence ID" value="EHO43347.1"/>
    <property type="molecule type" value="Genomic_DNA"/>
</dbReference>
<dbReference type="OrthoDB" id="9759736at2"/>
<protein>
    <recommendedName>
        <fullName evidence="3 14">DNA ligase</fullName>
        <ecNumber evidence="2 14">6.5.1.2</ecNumber>
    </recommendedName>
    <alternativeName>
        <fullName evidence="14">Polydeoxyribonucleotide synthase [NAD(+)]</fullName>
    </alternativeName>
</protein>
<dbReference type="InterPro" id="IPR004150">
    <property type="entry name" value="NAD_DNA_ligase_OB"/>
</dbReference>
<feature type="binding site" evidence="14">
    <location>
        <position position="430"/>
    </location>
    <ligand>
        <name>Zn(2+)</name>
        <dbReference type="ChEBI" id="CHEBI:29105"/>
    </ligand>
</feature>
<keyword evidence="14" id="KW-0464">Manganese</keyword>
<dbReference type="HOGENOM" id="CLU_007764_2_1_0"/>
<dbReference type="CDD" id="cd17748">
    <property type="entry name" value="BRCT_DNA_ligase_like"/>
    <property type="match status" value="1"/>
</dbReference>
<accession>H1XPH6</accession>
<dbReference type="InterPro" id="IPR036420">
    <property type="entry name" value="BRCT_dom_sf"/>
</dbReference>
<evidence type="ECO:0000313" key="20">
    <source>
        <dbReference type="Proteomes" id="UP000183868"/>
    </source>
</evidence>
<dbReference type="Gene3D" id="3.30.470.30">
    <property type="entry name" value="DNA ligase/mRNA capping enzyme"/>
    <property type="match status" value="1"/>
</dbReference>
<dbReference type="Pfam" id="PF03119">
    <property type="entry name" value="DNA_ligase_ZBD"/>
    <property type="match status" value="1"/>
</dbReference>
<dbReference type="InterPro" id="IPR018239">
    <property type="entry name" value="DNA_ligase_AS"/>
</dbReference>
<dbReference type="Gene3D" id="3.40.50.10190">
    <property type="entry name" value="BRCT domain"/>
    <property type="match status" value="1"/>
</dbReference>
<keyword evidence="10 14" id="KW-0520">NAD</keyword>
<evidence type="ECO:0000256" key="3">
    <source>
        <dbReference type="ARBA" id="ARBA00013308"/>
    </source>
</evidence>
<feature type="binding site" evidence="14">
    <location>
        <begin position="80"/>
        <end position="81"/>
    </location>
    <ligand>
        <name>NAD(+)</name>
        <dbReference type="ChEBI" id="CHEBI:57540"/>
    </ligand>
</feature>
<name>H1XPH6_CALAY</name>
<dbReference type="Pfam" id="PF03120">
    <property type="entry name" value="OB_DNA_ligase"/>
    <property type="match status" value="1"/>
</dbReference>
<keyword evidence="4 14" id="KW-0436">Ligase</keyword>
<evidence type="ECO:0000256" key="11">
    <source>
        <dbReference type="ARBA" id="ARBA00023204"/>
    </source>
</evidence>
<dbReference type="Gene3D" id="1.10.150.20">
    <property type="entry name" value="5' to 3' exonuclease, C-terminal subdomain"/>
    <property type="match status" value="2"/>
</dbReference>
<dbReference type="CDD" id="cd00114">
    <property type="entry name" value="LIGANc"/>
    <property type="match status" value="1"/>
</dbReference>
<dbReference type="PANTHER" id="PTHR23389">
    <property type="entry name" value="CHROMOSOME TRANSMISSION FIDELITY FACTOR 18"/>
    <property type="match status" value="1"/>
</dbReference>
<dbReference type="NCBIfam" id="NF005932">
    <property type="entry name" value="PRK07956.1"/>
    <property type="match status" value="1"/>
</dbReference>
<keyword evidence="6 14" id="KW-0479">Metal-binding</keyword>
<dbReference type="PROSITE" id="PS01055">
    <property type="entry name" value="DNA_LIGASE_N1"/>
    <property type="match status" value="1"/>
</dbReference>
<dbReference type="Proteomes" id="UP000004671">
    <property type="component" value="Chromosome"/>
</dbReference>
<dbReference type="Gene3D" id="1.10.287.610">
    <property type="entry name" value="Helix hairpin bin"/>
    <property type="match status" value="1"/>
</dbReference>
<keyword evidence="9 14" id="KW-0460">Magnesium</keyword>
<keyword evidence="19" id="KW-1185">Reference proteome</keyword>
<dbReference type="FunFam" id="3.30.470.30:FF:000001">
    <property type="entry name" value="DNA ligase"/>
    <property type="match status" value="1"/>
</dbReference>
<dbReference type="SMART" id="SM00292">
    <property type="entry name" value="BRCT"/>
    <property type="match status" value="1"/>
</dbReference>
<dbReference type="PANTHER" id="PTHR23389:SF9">
    <property type="entry name" value="DNA LIGASE"/>
    <property type="match status" value="1"/>
</dbReference>
<evidence type="ECO:0000256" key="6">
    <source>
        <dbReference type="ARBA" id="ARBA00022723"/>
    </source>
</evidence>
<dbReference type="FunFam" id="2.40.50.140:FF:000012">
    <property type="entry name" value="DNA ligase"/>
    <property type="match status" value="1"/>
</dbReference>
<evidence type="ECO:0000313" key="18">
    <source>
        <dbReference type="EMBL" id="EHO43347.1"/>
    </source>
</evidence>
<dbReference type="EMBL" id="CP018099">
    <property type="protein sequence ID" value="APF19458.1"/>
    <property type="molecule type" value="Genomic_DNA"/>
</dbReference>
<comment type="function">
    <text evidence="1 14">DNA ligase that catalyzes the formation of phosphodiester linkages between 5'-phosphoryl and 3'-hydroxyl groups in double-stranded DNA using NAD as a coenzyme and as the energy source for the reaction. It is essential for DNA replication and repair of damaged DNA.</text>
</comment>
<organism evidence="18 19">
    <name type="scientific">Caldithrix abyssi DSM 13497</name>
    <dbReference type="NCBI Taxonomy" id="880073"/>
    <lineage>
        <taxon>Bacteria</taxon>
        <taxon>Pseudomonadati</taxon>
        <taxon>Calditrichota</taxon>
        <taxon>Calditrichia</taxon>
        <taxon>Calditrichales</taxon>
        <taxon>Calditrichaceae</taxon>
        <taxon>Caldithrix</taxon>
    </lineage>
</organism>
<evidence type="ECO:0000256" key="15">
    <source>
        <dbReference type="RuleBase" id="RU000618"/>
    </source>
</evidence>
<dbReference type="InterPro" id="IPR013840">
    <property type="entry name" value="DNAligase_N"/>
</dbReference>
<dbReference type="InterPro" id="IPR010994">
    <property type="entry name" value="RuvA_2-like"/>
</dbReference>
<gene>
    <name evidence="14 17" type="primary">ligA</name>
    <name evidence="17" type="ORF">Cabys_2710</name>
    <name evidence="18" type="ORF">Calab_3750</name>
</gene>
<dbReference type="Proteomes" id="UP000183868">
    <property type="component" value="Chromosome"/>
</dbReference>
<feature type="binding site" evidence="14">
    <location>
        <position position="407"/>
    </location>
    <ligand>
        <name>Zn(2+)</name>
        <dbReference type="ChEBI" id="CHEBI:29105"/>
    </ligand>
</feature>
<feature type="binding site" evidence="14">
    <location>
        <position position="410"/>
    </location>
    <ligand>
        <name>Zn(2+)</name>
        <dbReference type="ChEBI" id="CHEBI:29105"/>
    </ligand>
</feature>
<dbReference type="EC" id="6.5.1.2" evidence="2 14"/>
<dbReference type="Pfam" id="PF01653">
    <property type="entry name" value="DNA_ligase_aden"/>
    <property type="match status" value="1"/>
</dbReference>
<dbReference type="GO" id="GO:0046872">
    <property type="term" value="F:metal ion binding"/>
    <property type="evidence" value="ECO:0007669"/>
    <property type="project" value="UniProtKB-KW"/>
</dbReference>
<dbReference type="SUPFAM" id="SSF52113">
    <property type="entry name" value="BRCT domain"/>
    <property type="match status" value="1"/>
</dbReference>
<dbReference type="InterPro" id="IPR001357">
    <property type="entry name" value="BRCT_dom"/>
</dbReference>
<dbReference type="Gene3D" id="6.20.10.30">
    <property type="match status" value="1"/>
</dbReference>
<comment type="cofactor">
    <cofactor evidence="14">
        <name>Mg(2+)</name>
        <dbReference type="ChEBI" id="CHEBI:18420"/>
    </cofactor>
    <cofactor evidence="14">
        <name>Mn(2+)</name>
        <dbReference type="ChEBI" id="CHEBI:29035"/>
    </cofactor>
</comment>
<evidence type="ECO:0000256" key="7">
    <source>
        <dbReference type="ARBA" id="ARBA00022763"/>
    </source>
</evidence>
<dbReference type="GO" id="GO:0006260">
    <property type="term" value="P:DNA replication"/>
    <property type="evidence" value="ECO:0007669"/>
    <property type="project" value="UniProtKB-KW"/>
</dbReference>
<feature type="binding site" evidence="14">
    <location>
        <position position="425"/>
    </location>
    <ligand>
        <name>Zn(2+)</name>
        <dbReference type="ChEBI" id="CHEBI:29105"/>
    </ligand>
</feature>
<dbReference type="Gene3D" id="2.40.50.140">
    <property type="entry name" value="Nucleic acid-binding proteins"/>
    <property type="match status" value="1"/>
</dbReference>
<dbReference type="PROSITE" id="PS50172">
    <property type="entry name" value="BRCT"/>
    <property type="match status" value="1"/>
</dbReference>
<dbReference type="SMART" id="SM00278">
    <property type="entry name" value="HhH1"/>
    <property type="match status" value="4"/>
</dbReference>
<dbReference type="eggNOG" id="COG0272">
    <property type="taxonomic scope" value="Bacteria"/>
</dbReference>
<dbReference type="FunFam" id="1.10.150.20:FF:000007">
    <property type="entry name" value="DNA ligase"/>
    <property type="match status" value="1"/>
</dbReference>
<reference evidence="17 20" key="2">
    <citation type="submission" date="2016-11" db="EMBL/GenBank/DDBJ databases">
        <title>Genomic analysis of Caldithrix abyssi and proposal of a novel bacterial phylum Caldithrichaeota.</title>
        <authorList>
            <person name="Kublanov I."/>
            <person name="Sigalova O."/>
            <person name="Gavrilov S."/>
            <person name="Lebedinsky A."/>
            <person name="Ivanova N."/>
            <person name="Daum C."/>
            <person name="Reddy T."/>
            <person name="Klenk H.P."/>
            <person name="Goker M."/>
            <person name="Reva O."/>
            <person name="Miroshnichenko M."/>
            <person name="Kyprides N."/>
            <person name="Woyke T."/>
            <person name="Gelfand M."/>
        </authorList>
    </citation>
    <scope>NUCLEOTIDE SEQUENCE [LARGE SCALE GENOMIC DNA]</scope>
    <source>
        <strain evidence="17 20">LF13</strain>
    </source>
</reference>
<dbReference type="GO" id="GO:0003677">
    <property type="term" value="F:DNA binding"/>
    <property type="evidence" value="ECO:0007669"/>
    <property type="project" value="InterPro"/>
</dbReference>
<feature type="active site" description="N6-AMP-lysine intermediate" evidence="14">
    <location>
        <position position="113"/>
    </location>
</feature>
<dbReference type="KEGG" id="caby:Cabys_2710"/>
<feature type="binding site" evidence="14">
    <location>
        <position position="172"/>
    </location>
    <ligand>
        <name>NAD(+)</name>
        <dbReference type="ChEBI" id="CHEBI:57540"/>
    </ligand>
</feature>
<dbReference type="FunCoup" id="H1XPH6">
    <property type="interactions" value="417"/>
</dbReference>
<dbReference type="InterPro" id="IPR003583">
    <property type="entry name" value="Hlx-hairpin-Hlx_DNA-bd_motif"/>
</dbReference>
<dbReference type="FunFam" id="1.10.150.20:FF:000006">
    <property type="entry name" value="DNA ligase"/>
    <property type="match status" value="1"/>
</dbReference>
<dbReference type="InterPro" id="IPR041663">
    <property type="entry name" value="DisA/LigA_HHH"/>
</dbReference>
<dbReference type="Pfam" id="PF14520">
    <property type="entry name" value="HHH_5"/>
    <property type="match status" value="1"/>
</dbReference>
<keyword evidence="5 14" id="KW-0235">DNA replication</keyword>
<sequence length="668" mass="75368">MDVKKRIQQLRELINKYDYEYYVLAQPSISDYEYDQLMKELEALEKAHPELITPDSPTQRVSGQPVKEFPTVPHRKPMLSLANTYSEMEFRDFDQRVRQALPGERVEYVCELKIDGVAISLHYRDGRFERGITRGDGVQGDDITANLRTIRSIPLVVRRTEKVPEFFEVRGEIYMSKEAFNKLNKEREAQGEALFANPRNAAAGSLKLQDARLVAQRGLHLFAYYIDSDTAGFVKDTHFENLKLLQTLGFPVNPHFRLCKTLAEVFDFVKEWEAKRESLPYEIDGVVVKVNSLEQQERLGATAKSPRWAIAFKFKAQQAETLLEKITWQVGRTGIVTPVAELKPVQLAGTTVSRATLHNVDEIRRKDIRERDWVFIEKGGDIIPKVVGVNLKKRPKDSKPPAIPEKCPVCGTKLVQLEGEVAIRCPNISCPAQIKRSIEHFASRGAMDIEGLGTALVETLVDKGLIKDIADIYRLKKEDVAGLERMGEKSAQNLMEAIEKSKQQPLNRLIFALGIPYIGATAAALLARHFKSLDALQNATREELEQIDGIGEKMAESIVRYFSNEQNRRILDRLKEAGVKTEIDEEATESESQLLQGKTFVLTGALPHLKREEARALIEKHGGKVSSSVSRKTSYVLAGQDPGSKLKKAKELGIEIIDEETFLKMLNS</sequence>
<dbReference type="SUPFAM" id="SSF56091">
    <property type="entry name" value="DNA ligase/mRNA capping enzyme, catalytic domain"/>
    <property type="match status" value="1"/>
</dbReference>
<keyword evidence="8 14" id="KW-0862">Zinc</keyword>
<evidence type="ECO:0000256" key="1">
    <source>
        <dbReference type="ARBA" id="ARBA00004067"/>
    </source>
</evidence>
<dbReference type="PROSITE" id="PS01056">
    <property type="entry name" value="DNA_LIGASE_N2"/>
    <property type="match status" value="1"/>
</dbReference>
<keyword evidence="7 14" id="KW-0227">DNA damage</keyword>
<dbReference type="RefSeq" id="WP_006930949.1">
    <property type="nucleotide sequence ID" value="NZ_CM001402.1"/>
</dbReference>
<evidence type="ECO:0000256" key="10">
    <source>
        <dbReference type="ARBA" id="ARBA00023027"/>
    </source>
</evidence>
<dbReference type="SUPFAM" id="SSF50249">
    <property type="entry name" value="Nucleic acid-binding proteins"/>
    <property type="match status" value="1"/>
</dbReference>
<dbReference type="InterPro" id="IPR033136">
    <property type="entry name" value="DNA_ligase_CS"/>
</dbReference>
<dbReference type="GO" id="GO:0006281">
    <property type="term" value="P:DNA repair"/>
    <property type="evidence" value="ECO:0007669"/>
    <property type="project" value="UniProtKB-KW"/>
</dbReference>
<dbReference type="InterPro" id="IPR013839">
    <property type="entry name" value="DNAligase_adenylation"/>
</dbReference>
<dbReference type="NCBIfam" id="TIGR00575">
    <property type="entry name" value="dnlj"/>
    <property type="match status" value="1"/>
</dbReference>
<dbReference type="Pfam" id="PF12826">
    <property type="entry name" value="HHH_2"/>
    <property type="match status" value="1"/>
</dbReference>
<proteinExistence type="inferred from homology"/>
<evidence type="ECO:0000313" key="17">
    <source>
        <dbReference type="EMBL" id="APF19458.1"/>
    </source>
</evidence>
<feature type="binding site" evidence="14">
    <location>
        <position position="289"/>
    </location>
    <ligand>
        <name>NAD(+)</name>
        <dbReference type="ChEBI" id="CHEBI:57540"/>
    </ligand>
</feature>
<dbReference type="GO" id="GO:0003911">
    <property type="term" value="F:DNA ligase (NAD+) activity"/>
    <property type="evidence" value="ECO:0007669"/>
    <property type="project" value="UniProtKB-UniRule"/>
</dbReference>
<dbReference type="SMART" id="SM00532">
    <property type="entry name" value="LIGANc"/>
    <property type="match status" value="1"/>
</dbReference>